<dbReference type="EMBL" id="AAWS01000002">
    <property type="protein sequence ID" value="EAY31626.1"/>
    <property type="molecule type" value="Genomic_DNA"/>
</dbReference>
<evidence type="ECO:0000256" key="1">
    <source>
        <dbReference type="SAM" id="MobiDB-lite"/>
    </source>
</evidence>
<reference evidence="2 3" key="1">
    <citation type="submission" date="2007-01" db="EMBL/GenBank/DDBJ databases">
        <authorList>
            <person name="Haygood M."/>
            <person name="Podell S."/>
            <person name="Anderson C."/>
            <person name="Hopkinson B."/>
            <person name="Roe K."/>
            <person name="Barbeau K."/>
            <person name="Gaasterland T."/>
            <person name="Ferriera S."/>
            <person name="Johnson J."/>
            <person name="Kravitz S."/>
            <person name="Beeson K."/>
            <person name="Sutton G."/>
            <person name="Rogers Y.-H."/>
            <person name="Friedman R."/>
            <person name="Frazier M."/>
            <person name="Venter J.C."/>
        </authorList>
    </citation>
    <scope>NUCLEOTIDE SEQUENCE [LARGE SCALE GENOMIC DNA]</scope>
    <source>
        <strain evidence="2 3">ATCC 23134</strain>
    </source>
</reference>
<dbReference type="Proteomes" id="UP000004095">
    <property type="component" value="Unassembled WGS sequence"/>
</dbReference>
<accession>A1ZD87</accession>
<keyword evidence="3" id="KW-1185">Reference proteome</keyword>
<proteinExistence type="predicted"/>
<sequence>MMDKHQQKLDPPGFWEEEFFGEQGDLYDQDEVLEKHDWVKESIEKTAAIKKQILTKEYETHSYKGYAVDGSFYNFWRRHHEAEQIKMSYLEFKKFNDHLDWNKGAQEGDEIHLPLGAQYISMDDLMKLDATKNDYAVYLDKAKNLILSNPHIGYISPQRLDSIDMRPDEKIWANKSDEVNPPNLKYLRYVVLLNDDFAFISQKTGLPEQVLKAGLEGPLQPGVSIRINPNQGNMILNFEKWAAQAKHSGALLSQMSLTQGHSNNFIHIIWMETYSFFARVYNNDSFETVTHQFITNAIQAHNKDKWIPPSNGNNPIGDNIDEKGFADVVVAWLDGTGSKHMYVYTYSSQLNRVEYKCTYEDYVQAKYDRDDEKKRKEEEAVKKDKEALAKNFKKNGTTTNLPGFYQGLGETINKMVPNDGSKAKLEVELTIPLGIVWGGFHGMFEIENDGGNIKVHCRLGLMAKRELGGFIEVALRAGGYIEAQGKTGQHAMELFLFNFYHWLRMKASGLVHSSLLNELIETAVLGVAFRSSLSPSKKAGAALHLFLNGAFSRLDEPKKAAKDFKGAERWANIVKSQIKNGEYYTESGFYFKFTAALDLAAKWQKASKFGAEVEVDLLFGNRIDKDSIKNAEAQREDDNKPLAPSPSDYYPLGEDMTTQVYKIKGALTVPDPSDPAKILDARDKGSLEIALKIVNGEQGLKEVEVEIVPSIDSNWALGKLKGMDSLKAWHKWMGAGFLSTALAGVGLLSRDKKAPVMGDAINVMTTALSRIPIDKIAPSIGSSKLGIKNYFQLSIKYKYVPPQKGKKKGEKSIEFIMYDTQKFYLDLKAIKIEFEKSNPLSPKLPIKF</sequence>
<feature type="region of interest" description="Disordered" evidence="1">
    <location>
        <begin position="629"/>
        <end position="648"/>
    </location>
</feature>
<evidence type="ECO:0000313" key="3">
    <source>
        <dbReference type="Proteomes" id="UP000004095"/>
    </source>
</evidence>
<dbReference type="AlphaFoldDB" id="A1ZD87"/>
<gene>
    <name evidence="2" type="ORF">M23134_05132</name>
</gene>
<name>A1ZD87_MICM2</name>
<feature type="compositionally biased region" description="Basic and acidic residues" evidence="1">
    <location>
        <begin position="629"/>
        <end position="640"/>
    </location>
</feature>
<comment type="caution">
    <text evidence="2">The sequence shown here is derived from an EMBL/GenBank/DDBJ whole genome shotgun (WGS) entry which is preliminary data.</text>
</comment>
<evidence type="ECO:0000313" key="2">
    <source>
        <dbReference type="EMBL" id="EAY31626.1"/>
    </source>
</evidence>
<organism evidence="2 3">
    <name type="scientific">Microscilla marina ATCC 23134</name>
    <dbReference type="NCBI Taxonomy" id="313606"/>
    <lineage>
        <taxon>Bacteria</taxon>
        <taxon>Pseudomonadati</taxon>
        <taxon>Bacteroidota</taxon>
        <taxon>Cytophagia</taxon>
        <taxon>Cytophagales</taxon>
        <taxon>Microscillaceae</taxon>
        <taxon>Microscilla</taxon>
    </lineage>
</organism>
<dbReference type="RefSeq" id="WP_002693372.1">
    <property type="nucleotide sequence ID" value="NZ_AAWS01000002.1"/>
</dbReference>
<protein>
    <submittedName>
        <fullName evidence="2">Uncharacterized protein</fullName>
    </submittedName>
</protein>